<keyword evidence="3" id="KW-1003">Cell membrane</keyword>
<dbReference type="PANTHER" id="PTHR34296:SF2">
    <property type="entry name" value="ABC TRANSPORTER GUANOSINE-BINDING PROTEIN NUPN"/>
    <property type="match status" value="1"/>
</dbReference>
<dbReference type="EMBL" id="FOEE01000003">
    <property type="protein sequence ID" value="SEO69188.1"/>
    <property type="molecule type" value="Genomic_DNA"/>
</dbReference>
<keyword evidence="4 7" id="KW-0732">Signal</keyword>
<sequence length="358" mass="36470">MRGARMGKTGLRATALLLAGSLALVGCASDDDGGDDGGNGGGDGELRIGLAYDAVGRGDRSFNDSAYAGAQAAVDQLGGEVQEFTPNEDGSDRAEGLANLAEQGYNPVIAVGFAYDETIAEVAADFPDTTFAQVDGANELPDGTSKGDNVTGLLFAEEEGSFLAGVAAALKSPTGHIGFIGGVESPLIQKFEAGYVAGATAVNPAIRIDVQYISPAGDFSGFNAPDRAEDLADVMYGDGAEVVFHAAGGSGTGVFAAAVTAGKLAIGVDSDQYNTVDDEAQKAVIMTSMLKRVDNAVEAFITEFEAGDVQGGTDVLNDLSTEGIALSTTGGQIDDIQTQIADYTQQIVDGEIEIPTTP</sequence>
<dbReference type="CDD" id="cd06354">
    <property type="entry name" value="PBP1_PrnA-like"/>
    <property type="match status" value="1"/>
</dbReference>
<dbReference type="InterPro" id="IPR028082">
    <property type="entry name" value="Peripla_BP_I"/>
</dbReference>
<dbReference type="Gene3D" id="3.40.50.2300">
    <property type="match status" value="2"/>
</dbReference>
<feature type="domain" description="ABC transporter substrate-binding protein PnrA-like" evidence="8">
    <location>
        <begin position="57"/>
        <end position="356"/>
    </location>
</feature>
<protein>
    <submittedName>
        <fullName evidence="9">Nucleoside-binding protein</fullName>
    </submittedName>
</protein>
<evidence type="ECO:0000259" key="8">
    <source>
        <dbReference type="Pfam" id="PF02608"/>
    </source>
</evidence>
<evidence type="ECO:0000256" key="3">
    <source>
        <dbReference type="ARBA" id="ARBA00022475"/>
    </source>
</evidence>
<evidence type="ECO:0000256" key="5">
    <source>
        <dbReference type="ARBA" id="ARBA00023136"/>
    </source>
</evidence>
<proteinExistence type="inferred from homology"/>
<dbReference type="STRING" id="673521.SAMN05660991_01295"/>
<dbReference type="InterPro" id="IPR050957">
    <property type="entry name" value="BMP_lipoprotein"/>
</dbReference>
<evidence type="ECO:0000256" key="1">
    <source>
        <dbReference type="ARBA" id="ARBA00004193"/>
    </source>
</evidence>
<comment type="similarity">
    <text evidence="2">Belongs to the BMP lipoprotein family.</text>
</comment>
<evidence type="ECO:0000256" key="4">
    <source>
        <dbReference type="ARBA" id="ARBA00022729"/>
    </source>
</evidence>
<dbReference type="PROSITE" id="PS51257">
    <property type="entry name" value="PROKAR_LIPOPROTEIN"/>
    <property type="match status" value="1"/>
</dbReference>
<evidence type="ECO:0000256" key="7">
    <source>
        <dbReference type="SAM" id="SignalP"/>
    </source>
</evidence>
<feature type="chain" id="PRO_5039125844" evidence="7">
    <location>
        <begin position="29"/>
        <end position="358"/>
    </location>
</feature>
<keyword evidence="5" id="KW-0472">Membrane</keyword>
<accession>A0A1H8RSQ0</accession>
<organism evidence="9 10">
    <name type="scientific">Trujillonella endophytica</name>
    <dbReference type="NCBI Taxonomy" id="673521"/>
    <lineage>
        <taxon>Bacteria</taxon>
        <taxon>Bacillati</taxon>
        <taxon>Actinomycetota</taxon>
        <taxon>Actinomycetes</taxon>
        <taxon>Geodermatophilales</taxon>
        <taxon>Geodermatophilaceae</taxon>
        <taxon>Trujillonella</taxon>
    </lineage>
</organism>
<keyword evidence="10" id="KW-1185">Reference proteome</keyword>
<dbReference type="SUPFAM" id="SSF53822">
    <property type="entry name" value="Periplasmic binding protein-like I"/>
    <property type="match status" value="1"/>
</dbReference>
<evidence type="ECO:0000313" key="10">
    <source>
        <dbReference type="Proteomes" id="UP000198960"/>
    </source>
</evidence>
<evidence type="ECO:0000256" key="2">
    <source>
        <dbReference type="ARBA" id="ARBA00008610"/>
    </source>
</evidence>
<evidence type="ECO:0000313" key="9">
    <source>
        <dbReference type="EMBL" id="SEO69188.1"/>
    </source>
</evidence>
<evidence type="ECO:0000256" key="6">
    <source>
        <dbReference type="ARBA" id="ARBA00023288"/>
    </source>
</evidence>
<feature type="signal peptide" evidence="7">
    <location>
        <begin position="1"/>
        <end position="28"/>
    </location>
</feature>
<gene>
    <name evidence="9" type="ORF">SAMN05660991_01295</name>
</gene>
<dbReference type="Pfam" id="PF02608">
    <property type="entry name" value="Bmp"/>
    <property type="match status" value="1"/>
</dbReference>
<dbReference type="AlphaFoldDB" id="A0A1H8RSQ0"/>
<keyword evidence="6" id="KW-0449">Lipoprotein</keyword>
<reference evidence="10" key="1">
    <citation type="submission" date="2016-10" db="EMBL/GenBank/DDBJ databases">
        <authorList>
            <person name="Varghese N."/>
            <person name="Submissions S."/>
        </authorList>
    </citation>
    <scope>NUCLEOTIDE SEQUENCE [LARGE SCALE GENOMIC DNA]</scope>
    <source>
        <strain evidence="10">DSM 45413</strain>
    </source>
</reference>
<name>A0A1H8RSQ0_9ACTN</name>
<dbReference type="GO" id="GO:0005886">
    <property type="term" value="C:plasma membrane"/>
    <property type="evidence" value="ECO:0007669"/>
    <property type="project" value="UniProtKB-SubCell"/>
</dbReference>
<comment type="subcellular location">
    <subcellularLocation>
        <location evidence="1">Cell membrane</location>
        <topology evidence="1">Lipid-anchor</topology>
    </subcellularLocation>
</comment>
<dbReference type="Proteomes" id="UP000198960">
    <property type="component" value="Unassembled WGS sequence"/>
</dbReference>
<dbReference type="PANTHER" id="PTHR34296">
    <property type="entry name" value="TRANSCRIPTIONAL ACTIVATOR PROTEIN MED"/>
    <property type="match status" value="1"/>
</dbReference>
<dbReference type="InterPro" id="IPR003760">
    <property type="entry name" value="PnrA-like"/>
</dbReference>